<evidence type="ECO:0000256" key="4">
    <source>
        <dbReference type="ARBA" id="ARBA00022692"/>
    </source>
</evidence>
<dbReference type="Proteomes" id="UP000295325">
    <property type="component" value="Unassembled WGS sequence"/>
</dbReference>
<keyword evidence="3" id="KW-1003">Cell membrane</keyword>
<feature type="transmembrane region" description="Helical" evidence="7">
    <location>
        <begin position="79"/>
        <end position="96"/>
    </location>
</feature>
<dbReference type="InterPro" id="IPR006685">
    <property type="entry name" value="MscS_channel_2nd"/>
</dbReference>
<dbReference type="Gene3D" id="3.30.70.100">
    <property type="match status" value="1"/>
</dbReference>
<dbReference type="InterPro" id="IPR023408">
    <property type="entry name" value="MscS_beta-dom_sf"/>
</dbReference>
<dbReference type="Pfam" id="PF00924">
    <property type="entry name" value="MS_channel_2nd"/>
    <property type="match status" value="1"/>
</dbReference>
<protein>
    <submittedName>
        <fullName evidence="10">Small conductance mechanosensitive channel</fullName>
    </submittedName>
</protein>
<feature type="transmembrane region" description="Helical" evidence="7">
    <location>
        <begin position="29"/>
        <end position="50"/>
    </location>
</feature>
<evidence type="ECO:0000256" key="3">
    <source>
        <dbReference type="ARBA" id="ARBA00022475"/>
    </source>
</evidence>
<name>A0A4V6Q2S9_9CLOT</name>
<feature type="domain" description="Mechanosensitive ion channel MscS" evidence="8">
    <location>
        <begin position="122"/>
        <end position="186"/>
    </location>
</feature>
<comment type="subcellular location">
    <subcellularLocation>
        <location evidence="1">Cell membrane</location>
        <topology evidence="1">Multi-pass membrane protein</topology>
    </subcellularLocation>
</comment>
<keyword evidence="11" id="KW-1185">Reference proteome</keyword>
<dbReference type="SUPFAM" id="SSF82689">
    <property type="entry name" value="Mechanosensitive channel protein MscS (YggB), C-terminal domain"/>
    <property type="match status" value="1"/>
</dbReference>
<comment type="caution">
    <text evidence="10">The sequence shown here is derived from an EMBL/GenBank/DDBJ whole genome shotgun (WGS) entry which is preliminary data.</text>
</comment>
<dbReference type="InterPro" id="IPR010920">
    <property type="entry name" value="LSM_dom_sf"/>
</dbReference>
<evidence type="ECO:0000256" key="7">
    <source>
        <dbReference type="SAM" id="Phobius"/>
    </source>
</evidence>
<dbReference type="GO" id="GO:0008381">
    <property type="term" value="F:mechanosensitive monoatomic ion channel activity"/>
    <property type="evidence" value="ECO:0007669"/>
    <property type="project" value="InterPro"/>
</dbReference>
<evidence type="ECO:0000313" key="11">
    <source>
        <dbReference type="Proteomes" id="UP000295325"/>
    </source>
</evidence>
<accession>A0A4V6Q2S9</accession>
<feature type="domain" description="Mechanosensitive ion channel MscS C-terminal" evidence="9">
    <location>
        <begin position="193"/>
        <end position="276"/>
    </location>
</feature>
<dbReference type="FunFam" id="3.30.70.100:FF:000018">
    <property type="entry name" value="MscS mechanosensitive ion channel"/>
    <property type="match status" value="1"/>
</dbReference>
<evidence type="ECO:0000256" key="2">
    <source>
        <dbReference type="ARBA" id="ARBA00008017"/>
    </source>
</evidence>
<evidence type="ECO:0000256" key="6">
    <source>
        <dbReference type="ARBA" id="ARBA00023136"/>
    </source>
</evidence>
<reference evidence="10 11" key="1">
    <citation type="submission" date="2019-03" db="EMBL/GenBank/DDBJ databases">
        <title>Genomic Encyclopedia of Type Strains, Phase IV (KMG-IV): sequencing the most valuable type-strain genomes for metagenomic binning, comparative biology and taxonomic classification.</title>
        <authorList>
            <person name="Goeker M."/>
        </authorList>
    </citation>
    <scope>NUCLEOTIDE SEQUENCE [LARGE SCALE GENOMIC DNA]</scope>
    <source>
        <strain evidence="10 11">DSM 24455</strain>
    </source>
</reference>
<dbReference type="RefSeq" id="WP_243116466.1">
    <property type="nucleotide sequence ID" value="NZ_SOAZ01000028.1"/>
</dbReference>
<dbReference type="SUPFAM" id="SSF50182">
    <property type="entry name" value="Sm-like ribonucleoproteins"/>
    <property type="match status" value="1"/>
</dbReference>
<evidence type="ECO:0000259" key="9">
    <source>
        <dbReference type="Pfam" id="PF21082"/>
    </source>
</evidence>
<comment type="similarity">
    <text evidence="2">Belongs to the MscS (TC 1.A.23) family.</text>
</comment>
<organism evidence="10 11">
    <name type="scientific">Fonticella tunisiensis</name>
    <dbReference type="NCBI Taxonomy" id="1096341"/>
    <lineage>
        <taxon>Bacteria</taxon>
        <taxon>Bacillati</taxon>
        <taxon>Bacillota</taxon>
        <taxon>Clostridia</taxon>
        <taxon>Eubacteriales</taxon>
        <taxon>Clostridiaceae</taxon>
        <taxon>Fonticella</taxon>
    </lineage>
</organism>
<dbReference type="AlphaFoldDB" id="A0A4V6Q2S9"/>
<dbReference type="Pfam" id="PF21082">
    <property type="entry name" value="MS_channel_3rd"/>
    <property type="match status" value="1"/>
</dbReference>
<dbReference type="PANTHER" id="PTHR30460:SF0">
    <property type="entry name" value="MODERATE CONDUCTANCE MECHANOSENSITIVE CHANNEL YBIO"/>
    <property type="match status" value="1"/>
</dbReference>
<dbReference type="InterPro" id="IPR049278">
    <property type="entry name" value="MS_channel_C"/>
</dbReference>
<feature type="transmembrane region" description="Helical" evidence="7">
    <location>
        <begin position="102"/>
        <end position="123"/>
    </location>
</feature>
<dbReference type="InterPro" id="IPR045276">
    <property type="entry name" value="YbiO_bact"/>
</dbReference>
<evidence type="ECO:0000313" key="10">
    <source>
        <dbReference type="EMBL" id="TDT50475.1"/>
    </source>
</evidence>
<dbReference type="InterPro" id="IPR011066">
    <property type="entry name" value="MscS_channel_C_sf"/>
</dbReference>
<dbReference type="Gene3D" id="2.30.30.60">
    <property type="match status" value="1"/>
</dbReference>
<keyword evidence="4 7" id="KW-0812">Transmembrane</keyword>
<evidence type="ECO:0000259" key="8">
    <source>
        <dbReference type="Pfam" id="PF00924"/>
    </source>
</evidence>
<evidence type="ECO:0000256" key="1">
    <source>
        <dbReference type="ARBA" id="ARBA00004651"/>
    </source>
</evidence>
<dbReference type="InterPro" id="IPR011014">
    <property type="entry name" value="MscS_channel_TM-2"/>
</dbReference>
<proteinExistence type="inferred from homology"/>
<dbReference type="Gene3D" id="1.10.287.1260">
    <property type="match status" value="1"/>
</dbReference>
<gene>
    <name evidence="10" type="ORF">EDD71_12816</name>
</gene>
<dbReference type="PANTHER" id="PTHR30460">
    <property type="entry name" value="MODERATE CONDUCTANCE MECHANOSENSITIVE CHANNEL YBIO"/>
    <property type="match status" value="1"/>
</dbReference>
<keyword evidence="6 7" id="KW-0472">Membrane</keyword>
<dbReference type="GO" id="GO:0005886">
    <property type="term" value="C:plasma membrane"/>
    <property type="evidence" value="ECO:0007669"/>
    <property type="project" value="UniProtKB-SubCell"/>
</dbReference>
<sequence length="292" mass="32599">MQFKIDRGIIEVMGFSMNTAEVTDFLKKVAWIIAIIIITKIIIKVGNVLIEKFFNKQKNSRFGVSEKKADTLSELLKSILRYVMYLLAVMWTISIINPGFAMTLTGVLGVGGVAVGFGAQSLIKDIISGFFILFEDQFAVGDYIQVDNMSGFVETLGLRITKIRDFTGDLHIIPNGAITKVTNKSRGNMRALVDVSISYEDDIDAAIKIIRKVCEEAKNDIKTITDGPDVLGVTELGELGVKITVVAKTIPMEQWAVERELRKRIKYALDKEGIEIPYQKRVVINETKEDEV</sequence>
<dbReference type="EMBL" id="SOAZ01000028">
    <property type="protein sequence ID" value="TDT50475.1"/>
    <property type="molecule type" value="Genomic_DNA"/>
</dbReference>
<keyword evidence="5 7" id="KW-1133">Transmembrane helix</keyword>
<dbReference type="SUPFAM" id="SSF82861">
    <property type="entry name" value="Mechanosensitive channel protein MscS (YggB), transmembrane region"/>
    <property type="match status" value="1"/>
</dbReference>
<dbReference type="FunFam" id="2.30.30.60:FF:000001">
    <property type="entry name" value="MscS Mechanosensitive ion channel"/>
    <property type="match status" value="1"/>
</dbReference>
<evidence type="ECO:0000256" key="5">
    <source>
        <dbReference type="ARBA" id="ARBA00022989"/>
    </source>
</evidence>